<dbReference type="EMBL" id="AZIM01000151">
    <property type="protein sequence ID" value="ETE72977.1"/>
    <property type="molecule type" value="Genomic_DNA"/>
</dbReference>
<sequence length="82" mass="9393">MNLEGEAAEWLTQLHDEDTPELGNINTFLQELRARFEDDSQALQATVEIHELKKKGRPIKEYVQEFWIVAGTVAREPTGLLL</sequence>
<dbReference type="Proteomes" id="UP000018936">
    <property type="component" value="Unassembled WGS sequence"/>
</dbReference>
<name>V8PGI6_OPHHA</name>
<dbReference type="Pfam" id="PF03732">
    <property type="entry name" value="Retrotrans_gag"/>
    <property type="match status" value="1"/>
</dbReference>
<dbReference type="AlphaFoldDB" id="V8PGI6"/>
<organism evidence="2 3">
    <name type="scientific">Ophiophagus hannah</name>
    <name type="common">King cobra</name>
    <name type="synonym">Naja hannah</name>
    <dbReference type="NCBI Taxonomy" id="8665"/>
    <lineage>
        <taxon>Eukaryota</taxon>
        <taxon>Metazoa</taxon>
        <taxon>Chordata</taxon>
        <taxon>Craniata</taxon>
        <taxon>Vertebrata</taxon>
        <taxon>Euteleostomi</taxon>
        <taxon>Lepidosauria</taxon>
        <taxon>Squamata</taxon>
        <taxon>Bifurcata</taxon>
        <taxon>Unidentata</taxon>
        <taxon>Episquamata</taxon>
        <taxon>Toxicofera</taxon>
        <taxon>Serpentes</taxon>
        <taxon>Colubroidea</taxon>
        <taxon>Elapidae</taxon>
        <taxon>Elapinae</taxon>
        <taxon>Ophiophagus</taxon>
    </lineage>
</organism>
<keyword evidence="3" id="KW-1185">Reference proteome</keyword>
<dbReference type="InterPro" id="IPR005162">
    <property type="entry name" value="Retrotrans_gag_dom"/>
</dbReference>
<protein>
    <recommendedName>
        <fullName evidence="1">Retrotransposon gag domain-containing protein</fullName>
    </recommendedName>
</protein>
<feature type="domain" description="Retrotransposon gag" evidence="1">
    <location>
        <begin position="1"/>
        <end position="74"/>
    </location>
</feature>
<evidence type="ECO:0000259" key="1">
    <source>
        <dbReference type="Pfam" id="PF03732"/>
    </source>
</evidence>
<comment type="caution">
    <text evidence="2">The sequence shown here is derived from an EMBL/GenBank/DDBJ whole genome shotgun (WGS) entry which is preliminary data.</text>
</comment>
<proteinExistence type="predicted"/>
<feature type="non-terminal residue" evidence="2">
    <location>
        <position position="1"/>
    </location>
</feature>
<evidence type="ECO:0000313" key="3">
    <source>
        <dbReference type="Proteomes" id="UP000018936"/>
    </source>
</evidence>
<evidence type="ECO:0000313" key="2">
    <source>
        <dbReference type="EMBL" id="ETE72977.1"/>
    </source>
</evidence>
<accession>V8PGI6</accession>
<reference evidence="2 3" key="1">
    <citation type="journal article" date="2013" name="Proc. Natl. Acad. Sci. U.S.A.">
        <title>The king cobra genome reveals dynamic gene evolution and adaptation in the snake venom system.</title>
        <authorList>
            <person name="Vonk F.J."/>
            <person name="Casewell N.R."/>
            <person name="Henkel C.V."/>
            <person name="Heimberg A.M."/>
            <person name="Jansen H.J."/>
            <person name="McCleary R.J."/>
            <person name="Kerkkamp H.M."/>
            <person name="Vos R.A."/>
            <person name="Guerreiro I."/>
            <person name="Calvete J.J."/>
            <person name="Wuster W."/>
            <person name="Woods A.E."/>
            <person name="Logan J.M."/>
            <person name="Harrison R.A."/>
            <person name="Castoe T.A."/>
            <person name="de Koning A.P."/>
            <person name="Pollock D.D."/>
            <person name="Yandell M."/>
            <person name="Calderon D."/>
            <person name="Renjifo C."/>
            <person name="Currier R.B."/>
            <person name="Salgado D."/>
            <person name="Pla D."/>
            <person name="Sanz L."/>
            <person name="Hyder A.S."/>
            <person name="Ribeiro J.M."/>
            <person name="Arntzen J.W."/>
            <person name="van den Thillart G.E."/>
            <person name="Boetzer M."/>
            <person name="Pirovano W."/>
            <person name="Dirks R.P."/>
            <person name="Spaink H.P."/>
            <person name="Duboule D."/>
            <person name="McGlinn E."/>
            <person name="Kini R.M."/>
            <person name="Richardson M.K."/>
        </authorList>
    </citation>
    <scope>NUCLEOTIDE SEQUENCE</scope>
    <source>
        <tissue evidence="2">Blood</tissue>
    </source>
</reference>
<gene>
    <name evidence="2" type="ORF">L345_01188</name>
</gene>